<comment type="caution">
    <text evidence="1">The sequence shown here is derived from an EMBL/GenBank/DDBJ whole genome shotgun (WGS) entry which is preliminary data.</text>
</comment>
<dbReference type="AlphaFoldDB" id="A0A3M7RCL7"/>
<organism evidence="1 2">
    <name type="scientific">Brachionus plicatilis</name>
    <name type="common">Marine rotifer</name>
    <name type="synonym">Brachionus muelleri</name>
    <dbReference type="NCBI Taxonomy" id="10195"/>
    <lineage>
        <taxon>Eukaryota</taxon>
        <taxon>Metazoa</taxon>
        <taxon>Spiralia</taxon>
        <taxon>Gnathifera</taxon>
        <taxon>Rotifera</taxon>
        <taxon>Eurotatoria</taxon>
        <taxon>Monogononta</taxon>
        <taxon>Pseudotrocha</taxon>
        <taxon>Ploima</taxon>
        <taxon>Brachionidae</taxon>
        <taxon>Brachionus</taxon>
    </lineage>
</organism>
<evidence type="ECO:0000313" key="2">
    <source>
        <dbReference type="Proteomes" id="UP000276133"/>
    </source>
</evidence>
<accession>A0A3M7RCL7</accession>
<sequence>MSFYATRQSFKIANEDVYYIDCKKLTSKDDFQIQLRHYKRYIPTCSWGNHDYYVECISKIWTVEMNFNNWMLMHPQAKSVPLNAKLKSGRPINKHLIEQHEFDTRRSGLNFQDDILGMKSIYLFLIYFQFCNRKLIISALMIWKLNRIMITEVLEFQTEYRENLEK</sequence>
<keyword evidence="2" id="KW-1185">Reference proteome</keyword>
<dbReference type="Proteomes" id="UP000276133">
    <property type="component" value="Unassembled WGS sequence"/>
</dbReference>
<reference evidence="1 2" key="1">
    <citation type="journal article" date="2018" name="Sci. Rep.">
        <title>Genomic signatures of local adaptation to the degree of environmental predictability in rotifers.</title>
        <authorList>
            <person name="Franch-Gras L."/>
            <person name="Hahn C."/>
            <person name="Garcia-Roger E.M."/>
            <person name="Carmona M.J."/>
            <person name="Serra M."/>
            <person name="Gomez A."/>
        </authorList>
    </citation>
    <scope>NUCLEOTIDE SEQUENCE [LARGE SCALE GENOMIC DNA]</scope>
    <source>
        <strain evidence="1">HYR1</strain>
    </source>
</reference>
<name>A0A3M7RCL7_BRAPC</name>
<proteinExistence type="predicted"/>
<protein>
    <submittedName>
        <fullName evidence="1">Uncharacterized protein</fullName>
    </submittedName>
</protein>
<dbReference type="EMBL" id="REGN01003720">
    <property type="protein sequence ID" value="RNA21154.1"/>
    <property type="molecule type" value="Genomic_DNA"/>
</dbReference>
<evidence type="ECO:0000313" key="1">
    <source>
        <dbReference type="EMBL" id="RNA21154.1"/>
    </source>
</evidence>
<gene>
    <name evidence="1" type="ORF">BpHYR1_011898</name>
</gene>